<gene>
    <name evidence="1" type="ORF">CO137_00135</name>
</gene>
<dbReference type="AlphaFoldDB" id="A0A2M7Z7V3"/>
<sequence>MLWYVDWVLLFSLQTKGCIMSKRIGAFVILLDIINYCFTKMVEGGCPINPLRDRVEFSLTLLNSVEDTTTNLVVVLSRLESLRAFAKECNFGFYEKKLSELIEVFREEYLSKEAEKT</sequence>
<name>A0A2M7Z7V3_9BACT</name>
<dbReference type="Proteomes" id="UP000230843">
    <property type="component" value="Unassembled WGS sequence"/>
</dbReference>
<evidence type="ECO:0000313" key="1">
    <source>
        <dbReference type="EMBL" id="PJA90515.1"/>
    </source>
</evidence>
<accession>A0A2M7Z7V3</accession>
<dbReference type="EMBL" id="PFVJ01000004">
    <property type="protein sequence ID" value="PJA90515.1"/>
    <property type="molecule type" value="Genomic_DNA"/>
</dbReference>
<proteinExistence type="predicted"/>
<evidence type="ECO:0000313" key="2">
    <source>
        <dbReference type="Proteomes" id="UP000230843"/>
    </source>
</evidence>
<protein>
    <submittedName>
        <fullName evidence="1">Uncharacterized protein</fullName>
    </submittedName>
</protein>
<organism evidence="1 2">
    <name type="scientific">Candidatus Magasanikbacteria bacterium CG_4_9_14_3_um_filter_32_9</name>
    <dbReference type="NCBI Taxonomy" id="1974644"/>
    <lineage>
        <taxon>Bacteria</taxon>
        <taxon>Candidatus Magasanikiibacteriota</taxon>
    </lineage>
</organism>
<reference evidence="2" key="1">
    <citation type="submission" date="2017-09" db="EMBL/GenBank/DDBJ databases">
        <title>Depth-based differentiation of microbial function through sediment-hosted aquifers and enrichment of novel symbionts in the deep terrestrial subsurface.</title>
        <authorList>
            <person name="Probst A.J."/>
            <person name="Ladd B."/>
            <person name="Jarett J.K."/>
            <person name="Geller-Mcgrath D.E."/>
            <person name="Sieber C.M.K."/>
            <person name="Emerson J.B."/>
            <person name="Anantharaman K."/>
            <person name="Thomas B.C."/>
            <person name="Malmstrom R."/>
            <person name="Stieglmeier M."/>
            <person name="Klingl A."/>
            <person name="Woyke T."/>
            <person name="Ryan C.M."/>
            <person name="Banfield J.F."/>
        </authorList>
    </citation>
    <scope>NUCLEOTIDE SEQUENCE [LARGE SCALE GENOMIC DNA]</scope>
</reference>
<comment type="caution">
    <text evidence="1">The sequence shown here is derived from an EMBL/GenBank/DDBJ whole genome shotgun (WGS) entry which is preliminary data.</text>
</comment>